<keyword evidence="1" id="KW-0812">Transmembrane</keyword>
<evidence type="ECO:0000256" key="1">
    <source>
        <dbReference type="SAM" id="Phobius"/>
    </source>
</evidence>
<sequence length="108" mass="12408">MDVTNFNIDTIVNMDETSIYLDCPSSYTYDEKGVKRVKASTNGAEKVRISAIFNGIASGQKINKFVLVQLKTDLALYILLLLIMWKFDSKLMQFLTKILFVNMQIRFL</sequence>
<protein>
    <submittedName>
        <fullName evidence="2">Uncharacterized protein</fullName>
    </submittedName>
</protein>
<keyword evidence="3" id="KW-1185">Reference proteome</keyword>
<dbReference type="AlphaFoldDB" id="A0A814G5F2"/>
<feature type="transmembrane region" description="Helical" evidence="1">
    <location>
        <begin position="65"/>
        <end position="85"/>
    </location>
</feature>
<evidence type="ECO:0000313" key="2">
    <source>
        <dbReference type="EMBL" id="CAF0989402.1"/>
    </source>
</evidence>
<keyword evidence="1" id="KW-1133">Transmembrane helix</keyword>
<organism evidence="2 3">
    <name type="scientific">Brachionus calyciflorus</name>
    <dbReference type="NCBI Taxonomy" id="104777"/>
    <lineage>
        <taxon>Eukaryota</taxon>
        <taxon>Metazoa</taxon>
        <taxon>Spiralia</taxon>
        <taxon>Gnathifera</taxon>
        <taxon>Rotifera</taxon>
        <taxon>Eurotatoria</taxon>
        <taxon>Monogononta</taxon>
        <taxon>Pseudotrocha</taxon>
        <taxon>Ploima</taxon>
        <taxon>Brachionidae</taxon>
        <taxon>Brachionus</taxon>
    </lineage>
</organism>
<comment type="caution">
    <text evidence="2">The sequence shown here is derived from an EMBL/GenBank/DDBJ whole genome shotgun (WGS) entry which is preliminary data.</text>
</comment>
<gene>
    <name evidence="2" type="ORF">OXX778_LOCUS15833</name>
</gene>
<evidence type="ECO:0000313" key="3">
    <source>
        <dbReference type="Proteomes" id="UP000663879"/>
    </source>
</evidence>
<dbReference type="EMBL" id="CAJNOC010003582">
    <property type="protein sequence ID" value="CAF0989402.1"/>
    <property type="molecule type" value="Genomic_DNA"/>
</dbReference>
<reference evidence="2" key="1">
    <citation type="submission" date="2021-02" db="EMBL/GenBank/DDBJ databases">
        <authorList>
            <person name="Nowell W R."/>
        </authorList>
    </citation>
    <scope>NUCLEOTIDE SEQUENCE</scope>
    <source>
        <strain evidence="2">Ploen Becks lab</strain>
    </source>
</reference>
<dbReference type="Proteomes" id="UP000663879">
    <property type="component" value="Unassembled WGS sequence"/>
</dbReference>
<keyword evidence="1" id="KW-0472">Membrane</keyword>
<dbReference type="OrthoDB" id="6514445at2759"/>
<accession>A0A814G5F2</accession>
<proteinExistence type="predicted"/>
<name>A0A814G5F2_9BILA</name>